<feature type="region of interest" description="Disordered" evidence="1">
    <location>
        <begin position="235"/>
        <end position="292"/>
    </location>
</feature>
<reference evidence="3" key="1">
    <citation type="submission" date="2014-04" db="EMBL/GenBank/DDBJ databases">
        <title>Evolutionary Origins and Diversification of the Mycorrhizal Mutualists.</title>
        <authorList>
            <consortium name="DOE Joint Genome Institute"/>
            <consortium name="Mycorrhizal Genomics Consortium"/>
            <person name="Kohler A."/>
            <person name="Kuo A."/>
            <person name="Nagy L.G."/>
            <person name="Floudas D."/>
            <person name="Copeland A."/>
            <person name="Barry K.W."/>
            <person name="Cichocki N."/>
            <person name="Veneault-Fourrey C."/>
            <person name="LaButti K."/>
            <person name="Lindquist E.A."/>
            <person name="Lipzen A."/>
            <person name="Lundell T."/>
            <person name="Morin E."/>
            <person name="Murat C."/>
            <person name="Riley R."/>
            <person name="Ohm R."/>
            <person name="Sun H."/>
            <person name="Tunlid A."/>
            <person name="Henrissat B."/>
            <person name="Grigoriev I.V."/>
            <person name="Hibbett D.S."/>
            <person name="Martin F."/>
        </authorList>
    </citation>
    <scope>NUCLEOTIDE SEQUENCE [LARGE SCALE GENOMIC DNA]</scope>
    <source>
        <strain evidence="3">FD-334 SS-4</strain>
    </source>
</reference>
<accession>A0A0D2NLL4</accession>
<evidence type="ECO:0000256" key="1">
    <source>
        <dbReference type="SAM" id="MobiDB-lite"/>
    </source>
</evidence>
<organism evidence="2 3">
    <name type="scientific">Hypholoma sublateritium (strain FD-334 SS-4)</name>
    <dbReference type="NCBI Taxonomy" id="945553"/>
    <lineage>
        <taxon>Eukaryota</taxon>
        <taxon>Fungi</taxon>
        <taxon>Dikarya</taxon>
        <taxon>Basidiomycota</taxon>
        <taxon>Agaricomycotina</taxon>
        <taxon>Agaricomycetes</taxon>
        <taxon>Agaricomycetidae</taxon>
        <taxon>Agaricales</taxon>
        <taxon>Agaricineae</taxon>
        <taxon>Strophariaceae</taxon>
        <taxon>Hypholoma</taxon>
    </lineage>
</organism>
<keyword evidence="3" id="KW-1185">Reference proteome</keyword>
<sequence length="384" mass="41437">MPRPAAPMIKVNAMALAGTLTRVHDGPVPVLRAALAVAVPVHSVIYLLGAFGVRAGAQLPPRNSRHTSDGESRHSSAMRGRPPPSREMPKAAHDDESVFAQTIILRVRSCTRLGAYILGRIGSSFSGTRLPQPVVPRFPECGQQREAGRTGEPSPVAVAEPLLFLCLLALVATGERWNIKVHTAALRDARAEAFEQEHYQMNLNGFPTGTGSLAGPASHARSDDLVSLFYATGHASSSDSPMQGGDSRNAQNMQNNRSNIGITYGEPGIDSANVTGPRTNGEESGFNDHTATTQRPMGAVHILNVTTARPRRKWPAKFICQHVFCFKRFTTAYRLRTPEQQERFFCDIGGCILQIGLPAVKPREKPLTDSSELLVTHAVAAAKA</sequence>
<gene>
    <name evidence="2" type="ORF">HYPSUDRAFT_204326</name>
</gene>
<name>A0A0D2NLL4_HYPSF</name>
<proteinExistence type="predicted"/>
<feature type="region of interest" description="Disordered" evidence="1">
    <location>
        <begin position="57"/>
        <end position="93"/>
    </location>
</feature>
<dbReference type="EMBL" id="KN817574">
    <property type="protein sequence ID" value="KJA19739.1"/>
    <property type="molecule type" value="Genomic_DNA"/>
</dbReference>
<dbReference type="AlphaFoldDB" id="A0A0D2NLL4"/>
<feature type="compositionally biased region" description="Polar residues" evidence="1">
    <location>
        <begin position="235"/>
        <end position="261"/>
    </location>
</feature>
<evidence type="ECO:0000313" key="2">
    <source>
        <dbReference type="EMBL" id="KJA19739.1"/>
    </source>
</evidence>
<evidence type="ECO:0000313" key="3">
    <source>
        <dbReference type="Proteomes" id="UP000054270"/>
    </source>
</evidence>
<dbReference type="Proteomes" id="UP000054270">
    <property type="component" value="Unassembled WGS sequence"/>
</dbReference>
<protein>
    <submittedName>
        <fullName evidence="2">Uncharacterized protein</fullName>
    </submittedName>
</protein>